<dbReference type="KEGG" id="bgt:106069032"/>
<dbReference type="Pfam" id="PF00001">
    <property type="entry name" value="7tm_1"/>
    <property type="match status" value="1"/>
</dbReference>
<name>A0A9W3BE46_BIOGL</name>
<keyword evidence="3 9" id="KW-1133">Transmembrane helix</keyword>
<dbReference type="Proteomes" id="UP001165740">
    <property type="component" value="Chromosome 9"/>
</dbReference>
<keyword evidence="2 9" id="KW-0812">Transmembrane</keyword>
<evidence type="ECO:0000256" key="9">
    <source>
        <dbReference type="SAM" id="Phobius"/>
    </source>
</evidence>
<sequence length="473" mass="54117">MPHECNLIMSTLTTPGKTNSQNYTLEEIQHYLSELQYQSTLAYIPTFVYMSIIVFVGFFGNCMVIIVYCSKMTTTSLRLFMVVMAIFDLIINTIVIPWKMYDLLHIWNCDLPILCKLQKYLNASVVLSSAGILVAIAATRYRMVCHPFGRQVSIKQSKLVCIGITLTAFVISGPYGVIHGTQTKKTPNPQITGRYCQVDDSYVKTIWPSLNSGFFMFIFSVSCTLVSVLYIRIGRTTWRKLLPSSKYQERYIQTVSNDLQEKRESNQTETSLEDSEKRSVQGKDLLKPDYSRQNDFSVLENTNLNTNKNTTFCWQCSTKTTQTNILQDRNLGVHYQDTNDAKGDANDELNSCQGFSKCDEKEAHFNQRNDVNKTNNNTLRNLYAIKNRHIFGKTSLMLFTVTLVFIIGFLPFLGLNVFMAIDAERAAALEGVTLALYQLFLSSYLLNSFANPIVYSLLDRRFRMECWKLLKRS</sequence>
<dbReference type="InterPro" id="IPR017452">
    <property type="entry name" value="GPCR_Rhodpsn_7TM"/>
</dbReference>
<gene>
    <name evidence="12 13 14" type="primary">LOC106069032</name>
</gene>
<reference evidence="12 13" key="1">
    <citation type="submission" date="2025-04" db="UniProtKB">
        <authorList>
            <consortium name="RefSeq"/>
        </authorList>
    </citation>
    <scope>IDENTIFICATION</scope>
</reference>
<dbReference type="PROSITE" id="PS50262">
    <property type="entry name" value="G_PROTEIN_RECEP_F1_2"/>
    <property type="match status" value="1"/>
</dbReference>
<dbReference type="Gene3D" id="1.20.1070.10">
    <property type="entry name" value="Rhodopsin 7-helix transmembrane proteins"/>
    <property type="match status" value="2"/>
</dbReference>
<evidence type="ECO:0000256" key="1">
    <source>
        <dbReference type="ARBA" id="ARBA00004141"/>
    </source>
</evidence>
<dbReference type="OMA" id="NITILRC"/>
<dbReference type="AlphaFoldDB" id="A0A9W3BE46"/>
<keyword evidence="5 9" id="KW-0472">Membrane</keyword>
<dbReference type="RefSeq" id="XP_013084056.2">
    <property type="nucleotide sequence ID" value="XM_013228602.2"/>
</dbReference>
<evidence type="ECO:0000256" key="2">
    <source>
        <dbReference type="ARBA" id="ARBA00022692"/>
    </source>
</evidence>
<feature type="transmembrane region" description="Helical" evidence="9">
    <location>
        <begin position="214"/>
        <end position="233"/>
    </location>
</feature>
<evidence type="ECO:0000256" key="8">
    <source>
        <dbReference type="SAM" id="MobiDB-lite"/>
    </source>
</evidence>
<dbReference type="RefSeq" id="XP_055897701.1">
    <property type="nucleotide sequence ID" value="XM_056041726.1"/>
</dbReference>
<keyword evidence="11" id="KW-1185">Reference proteome</keyword>
<keyword evidence="4" id="KW-0297">G-protein coupled receptor</keyword>
<evidence type="ECO:0000313" key="14">
    <source>
        <dbReference type="RefSeq" id="XP_055897702.1"/>
    </source>
</evidence>
<dbReference type="InterPro" id="IPR000276">
    <property type="entry name" value="GPCR_Rhodpsn"/>
</dbReference>
<dbReference type="GO" id="GO:0016020">
    <property type="term" value="C:membrane"/>
    <property type="evidence" value="ECO:0007669"/>
    <property type="project" value="UniProtKB-SubCell"/>
</dbReference>
<evidence type="ECO:0000256" key="3">
    <source>
        <dbReference type="ARBA" id="ARBA00022989"/>
    </source>
</evidence>
<feature type="transmembrane region" description="Helical" evidence="9">
    <location>
        <begin position="396"/>
        <end position="415"/>
    </location>
</feature>
<proteinExistence type="predicted"/>
<organism evidence="11 13">
    <name type="scientific">Biomphalaria glabrata</name>
    <name type="common">Bloodfluke planorb</name>
    <name type="synonym">Freshwater snail</name>
    <dbReference type="NCBI Taxonomy" id="6526"/>
    <lineage>
        <taxon>Eukaryota</taxon>
        <taxon>Metazoa</taxon>
        <taxon>Spiralia</taxon>
        <taxon>Lophotrochozoa</taxon>
        <taxon>Mollusca</taxon>
        <taxon>Gastropoda</taxon>
        <taxon>Heterobranchia</taxon>
        <taxon>Euthyneura</taxon>
        <taxon>Panpulmonata</taxon>
        <taxon>Hygrophila</taxon>
        <taxon>Lymnaeoidea</taxon>
        <taxon>Planorbidae</taxon>
        <taxon>Biomphalaria</taxon>
    </lineage>
</organism>
<dbReference type="GeneID" id="106069032"/>
<evidence type="ECO:0000313" key="11">
    <source>
        <dbReference type="Proteomes" id="UP001165740"/>
    </source>
</evidence>
<feature type="compositionally biased region" description="Basic and acidic residues" evidence="8">
    <location>
        <begin position="274"/>
        <end position="288"/>
    </location>
</feature>
<feature type="transmembrane region" description="Helical" evidence="9">
    <location>
        <begin position="435"/>
        <end position="458"/>
    </location>
</feature>
<feature type="transmembrane region" description="Helical" evidence="9">
    <location>
        <begin position="47"/>
        <end position="67"/>
    </location>
</feature>
<dbReference type="PANTHER" id="PTHR24238">
    <property type="entry name" value="G-PROTEIN COUPLED RECEPTOR"/>
    <property type="match status" value="1"/>
</dbReference>
<evidence type="ECO:0000256" key="4">
    <source>
        <dbReference type="ARBA" id="ARBA00023040"/>
    </source>
</evidence>
<dbReference type="RefSeq" id="XP_055897702.1">
    <property type="nucleotide sequence ID" value="XM_056041727.1"/>
</dbReference>
<feature type="transmembrane region" description="Helical" evidence="9">
    <location>
        <begin position="120"/>
        <end position="138"/>
    </location>
</feature>
<dbReference type="PANTHER" id="PTHR24238:SF47">
    <property type="entry name" value="ECDYSTEROIDS_DOPAMINE RECEPTOR-RELATED"/>
    <property type="match status" value="1"/>
</dbReference>
<dbReference type="GO" id="GO:0004930">
    <property type="term" value="F:G protein-coupled receptor activity"/>
    <property type="evidence" value="ECO:0007669"/>
    <property type="project" value="UniProtKB-KW"/>
</dbReference>
<dbReference type="PRINTS" id="PR00237">
    <property type="entry name" value="GPCRRHODOPSN"/>
</dbReference>
<feature type="transmembrane region" description="Helical" evidence="9">
    <location>
        <begin position="79"/>
        <end position="100"/>
    </location>
</feature>
<protein>
    <submittedName>
        <fullName evidence="12 13">Uncharacterized protein LOC106069032 isoform X1</fullName>
    </submittedName>
</protein>
<feature type="domain" description="G-protein coupled receptors family 1 profile" evidence="10">
    <location>
        <begin position="60"/>
        <end position="455"/>
    </location>
</feature>
<evidence type="ECO:0000259" key="10">
    <source>
        <dbReference type="PROSITE" id="PS50262"/>
    </source>
</evidence>
<evidence type="ECO:0000313" key="13">
    <source>
        <dbReference type="RefSeq" id="XP_055897701.1"/>
    </source>
</evidence>
<dbReference type="OrthoDB" id="6082926at2759"/>
<feature type="region of interest" description="Disordered" evidence="8">
    <location>
        <begin position="258"/>
        <end position="288"/>
    </location>
</feature>
<keyword evidence="7" id="KW-0807">Transducer</keyword>
<evidence type="ECO:0000313" key="12">
    <source>
        <dbReference type="RefSeq" id="XP_013084056.2"/>
    </source>
</evidence>
<feature type="transmembrane region" description="Helical" evidence="9">
    <location>
        <begin position="159"/>
        <end position="178"/>
    </location>
</feature>
<keyword evidence="6" id="KW-0675">Receptor</keyword>
<evidence type="ECO:0000256" key="6">
    <source>
        <dbReference type="ARBA" id="ARBA00023170"/>
    </source>
</evidence>
<evidence type="ECO:0000256" key="5">
    <source>
        <dbReference type="ARBA" id="ARBA00023136"/>
    </source>
</evidence>
<accession>A0A9W3BE46</accession>
<evidence type="ECO:0000256" key="7">
    <source>
        <dbReference type="ARBA" id="ARBA00023224"/>
    </source>
</evidence>
<dbReference type="CDD" id="cd00637">
    <property type="entry name" value="7tm_classA_rhodopsin-like"/>
    <property type="match status" value="1"/>
</dbReference>
<dbReference type="SUPFAM" id="SSF81321">
    <property type="entry name" value="Family A G protein-coupled receptor-like"/>
    <property type="match status" value="1"/>
</dbReference>
<comment type="subcellular location">
    <subcellularLocation>
        <location evidence="1">Membrane</location>
        <topology evidence="1">Multi-pass membrane protein</topology>
    </subcellularLocation>
</comment>